<dbReference type="InterPro" id="IPR025877">
    <property type="entry name" value="MobA-like_NTP_Trfase"/>
</dbReference>
<dbReference type="Pfam" id="PF12804">
    <property type="entry name" value="NTP_transf_3"/>
    <property type="match status" value="1"/>
</dbReference>
<dbReference type="SUPFAM" id="SSF53448">
    <property type="entry name" value="Nucleotide-diphospho-sugar transferases"/>
    <property type="match status" value="1"/>
</dbReference>
<sequence>MNLPLMLFAAGFGTRMGALTATRPKPLIEVAGRPLIDHALDLVTAHGAAPIVANLHYLPDQLAQHLAGRDIRLSHETPEILETGGGLRAALPLLGPGPVFTMNTDAVWRGPNPLDHLARLWRPAEMDALLLCVPRAQAVGHSGAGDFQIAPDGRATRGAGSVYSGLQIVKPDLLQTIPERAFSLNRLWDMMLADGRLYAADYPGQWCDVGRPEGIALAETLLAAPDV</sequence>
<evidence type="ECO:0000256" key="2">
    <source>
        <dbReference type="ARBA" id="ARBA00022695"/>
    </source>
</evidence>
<keyword evidence="1 5" id="KW-0808">Transferase</keyword>
<organism evidence="5 6">
    <name type="scientific">Roseovarius mucosus DSM 17069</name>
    <dbReference type="NCBI Taxonomy" id="1288298"/>
    <lineage>
        <taxon>Bacteria</taxon>
        <taxon>Pseudomonadati</taxon>
        <taxon>Pseudomonadota</taxon>
        <taxon>Alphaproteobacteria</taxon>
        <taxon>Rhodobacterales</taxon>
        <taxon>Roseobacteraceae</taxon>
        <taxon>Roseovarius</taxon>
    </lineage>
</organism>
<dbReference type="eggNOG" id="COG1208">
    <property type="taxonomic scope" value="Bacteria"/>
</dbReference>
<dbReference type="CDD" id="cd06422">
    <property type="entry name" value="NTP_transferase_like_1"/>
    <property type="match status" value="1"/>
</dbReference>
<keyword evidence="3" id="KW-0460">Magnesium</keyword>
<evidence type="ECO:0000313" key="6">
    <source>
        <dbReference type="Proteomes" id="UP000030021"/>
    </source>
</evidence>
<evidence type="ECO:0000259" key="4">
    <source>
        <dbReference type="Pfam" id="PF12804"/>
    </source>
</evidence>
<dbReference type="EMBL" id="AONH01000003">
    <property type="protein sequence ID" value="KGM89125.1"/>
    <property type="molecule type" value="Genomic_DNA"/>
</dbReference>
<gene>
    <name evidence="5" type="ORF">rosmuc_00922</name>
</gene>
<dbReference type="PANTHER" id="PTHR43584:SF8">
    <property type="entry name" value="N-ACETYLMURAMATE ALPHA-1-PHOSPHATE URIDYLYLTRANSFERASE"/>
    <property type="match status" value="1"/>
</dbReference>
<evidence type="ECO:0000256" key="1">
    <source>
        <dbReference type="ARBA" id="ARBA00022679"/>
    </source>
</evidence>
<dbReference type="AlphaFoldDB" id="A0A0A0HPA5"/>
<dbReference type="OrthoDB" id="9788272at2"/>
<dbReference type="InterPro" id="IPR050065">
    <property type="entry name" value="GlmU-like"/>
</dbReference>
<dbReference type="InterPro" id="IPR029044">
    <property type="entry name" value="Nucleotide-diphossugar_trans"/>
</dbReference>
<dbReference type="Proteomes" id="UP000030021">
    <property type="component" value="Unassembled WGS sequence"/>
</dbReference>
<dbReference type="STRING" id="215743.ROSMUCSMR3_02286"/>
<dbReference type="PATRIC" id="fig|1288298.3.peg.935"/>
<dbReference type="Gene3D" id="3.90.550.10">
    <property type="entry name" value="Spore Coat Polysaccharide Biosynthesis Protein SpsA, Chain A"/>
    <property type="match status" value="1"/>
</dbReference>
<accession>A0A0A0HPA5</accession>
<evidence type="ECO:0000256" key="3">
    <source>
        <dbReference type="ARBA" id="ARBA00022842"/>
    </source>
</evidence>
<reference evidence="5 6" key="1">
    <citation type="submission" date="2013-01" db="EMBL/GenBank/DDBJ databases">
        <authorList>
            <person name="Fiebig A."/>
            <person name="Goeker M."/>
            <person name="Klenk H.-P.P."/>
        </authorList>
    </citation>
    <scope>NUCLEOTIDE SEQUENCE [LARGE SCALE GENOMIC DNA]</scope>
    <source>
        <strain evidence="5 6">DSM 17069</strain>
    </source>
</reference>
<dbReference type="EC" id="2.7.7.13" evidence="5"/>
<dbReference type="PANTHER" id="PTHR43584">
    <property type="entry name" value="NUCLEOTIDYL TRANSFERASE"/>
    <property type="match status" value="1"/>
</dbReference>
<evidence type="ECO:0000313" key="5">
    <source>
        <dbReference type="EMBL" id="KGM89125.1"/>
    </source>
</evidence>
<protein>
    <submittedName>
        <fullName evidence="5">Nucleoside-diphosphate-sugar pyrophosphorylase</fullName>
        <ecNumber evidence="5">2.7.7.13</ecNumber>
    </submittedName>
</protein>
<comment type="caution">
    <text evidence="5">The sequence shown here is derived from an EMBL/GenBank/DDBJ whole genome shotgun (WGS) entry which is preliminary data.</text>
</comment>
<name>A0A0A0HPA5_9RHOB</name>
<dbReference type="RefSeq" id="WP_037270375.1">
    <property type="nucleotide sequence ID" value="NZ_KN293976.1"/>
</dbReference>
<feature type="domain" description="MobA-like NTP transferase" evidence="4">
    <location>
        <begin position="7"/>
        <end position="130"/>
    </location>
</feature>
<dbReference type="HOGENOM" id="CLU_029499_2_1_5"/>
<proteinExistence type="predicted"/>
<keyword evidence="2 5" id="KW-0548">Nucleotidyltransferase</keyword>
<dbReference type="GO" id="GO:0004475">
    <property type="term" value="F:mannose-1-phosphate guanylyltransferase (GTP) activity"/>
    <property type="evidence" value="ECO:0007669"/>
    <property type="project" value="UniProtKB-EC"/>
</dbReference>